<proteinExistence type="predicted"/>
<dbReference type="PANTHER" id="PTHR38340">
    <property type="entry name" value="S-LAYER PROTEIN"/>
    <property type="match status" value="1"/>
</dbReference>
<name>A0ABS0Y507_9HYPH</name>
<evidence type="ECO:0000313" key="3">
    <source>
        <dbReference type="EMBL" id="MBJ6127140.1"/>
    </source>
</evidence>
<dbReference type="InterPro" id="IPR011049">
    <property type="entry name" value="Serralysin-like_metalloprot_C"/>
</dbReference>
<dbReference type="PROSITE" id="PS00330">
    <property type="entry name" value="HEMOLYSIN_CALCIUM"/>
    <property type="match status" value="1"/>
</dbReference>
<comment type="caution">
    <text evidence="3">The sequence shown here is derived from an EMBL/GenBank/DDBJ whole genome shotgun (WGS) entry which is preliminary data.</text>
</comment>
<dbReference type="PANTHER" id="PTHR38340:SF1">
    <property type="entry name" value="S-LAYER PROTEIN"/>
    <property type="match status" value="1"/>
</dbReference>
<keyword evidence="4" id="KW-1185">Reference proteome</keyword>
<dbReference type="Gene3D" id="2.150.10.10">
    <property type="entry name" value="Serralysin-like metalloprotease, C-terminal"/>
    <property type="match status" value="1"/>
</dbReference>
<evidence type="ECO:0000256" key="1">
    <source>
        <dbReference type="ARBA" id="ARBA00004613"/>
    </source>
</evidence>
<dbReference type="PRINTS" id="PR00313">
    <property type="entry name" value="CABNDNGRPT"/>
</dbReference>
<keyword evidence="2" id="KW-0964">Secreted</keyword>
<sequence>MTKTLATGETRVNTYTGDDQTYSSVTTLSNGGWVVTWMSNGEDGHGYGIYQQRYNSKGQPEGGEIRVNHTTLNDQSMPSITGLKDGGWIVTWQSPGADGTSTDIFQQRFNPRGLEYGYETRVNTTTTNDQKDARVTSLKDGGWVVTWTSYNQDGSGDGIYQQRYNSSGQAIGGETRVNTTTNSFQNYSSTTALADGGWLVSWVSSAQDGSGQGIYQQRYNASGEAVDVEVRVNTFTAGHQSQPSVTALSSGGWVVTWTSEAQDGSSQGVYQQRYSIAGDKLGNEVRVNTTTVNSQLGAQSISLSDGGWVVTWSSYDQDGDMFGIYQQRYDAVGQAVGGEIRVNTTAYNDQHLSSATALPDGGWVVTWTANDQDGSGLGIYQQRFDKSGQKIGPTTPTDLSLSSLQVNEGAPVALSVGDLGATALVTDQGLTYTLLDDAGGRFEIVGNKLAVKDGIRLDHEQAQSHTIKVQVRDSLGATFEKSLTIAVADVASENLVGSSSSDTIKGGQYADVFYGAAGDDVLWGGAGNDKIYGGDGNDMLYGEAGKDVFVFDTKLNKRANVDKIADFRYRADSIFLENKIFTKLGSGTESRPKKFKADMFTTGNKAQDAEDRIVYDKKTGALYYDQDGTGSKAQVKIATITNKTTLKYHDFFVI</sequence>
<evidence type="ECO:0000256" key="2">
    <source>
        <dbReference type="ARBA" id="ARBA00022525"/>
    </source>
</evidence>
<protein>
    <recommendedName>
        <fullName evidence="5">Cadherin domain-containing protein</fullName>
    </recommendedName>
</protein>
<reference evidence="4" key="1">
    <citation type="submission" date="2020-12" db="EMBL/GenBank/DDBJ databases">
        <title>Hymenobacter sp.</title>
        <authorList>
            <person name="Kim M.K."/>
        </authorList>
    </citation>
    <scope>NUCLEOTIDE SEQUENCE [LARGE SCALE GENOMIC DNA]</scope>
    <source>
        <strain evidence="4">BT325</strain>
    </source>
</reference>
<dbReference type="Pfam" id="PF00353">
    <property type="entry name" value="HemolysinCabind"/>
    <property type="match status" value="1"/>
</dbReference>
<dbReference type="InterPro" id="IPR018511">
    <property type="entry name" value="Hemolysin-typ_Ca-bd_CS"/>
</dbReference>
<gene>
    <name evidence="3" type="ORF">JAO75_17195</name>
</gene>
<organism evidence="3 4">
    <name type="scientific">Microvirga splendida</name>
    <dbReference type="NCBI Taxonomy" id="2795727"/>
    <lineage>
        <taxon>Bacteria</taxon>
        <taxon>Pseudomonadati</taxon>
        <taxon>Pseudomonadota</taxon>
        <taxon>Alphaproteobacteria</taxon>
        <taxon>Hyphomicrobiales</taxon>
        <taxon>Methylobacteriaceae</taxon>
        <taxon>Microvirga</taxon>
    </lineage>
</organism>
<dbReference type="EMBL" id="JAELXT010000020">
    <property type="protein sequence ID" value="MBJ6127140.1"/>
    <property type="molecule type" value="Genomic_DNA"/>
</dbReference>
<comment type="subcellular location">
    <subcellularLocation>
        <location evidence="1">Secreted</location>
    </subcellularLocation>
</comment>
<dbReference type="SUPFAM" id="SSF51120">
    <property type="entry name" value="beta-Roll"/>
    <property type="match status" value="1"/>
</dbReference>
<dbReference type="InterPro" id="IPR001343">
    <property type="entry name" value="Hemolysn_Ca-bd"/>
</dbReference>
<accession>A0ABS0Y507</accession>
<dbReference type="RefSeq" id="WP_199050366.1">
    <property type="nucleotide sequence ID" value="NZ_JAELXT010000020.1"/>
</dbReference>
<dbReference type="InterPro" id="IPR050557">
    <property type="entry name" value="RTX_toxin/Mannuronan_C5-epim"/>
</dbReference>
<evidence type="ECO:0008006" key="5">
    <source>
        <dbReference type="Google" id="ProtNLM"/>
    </source>
</evidence>
<evidence type="ECO:0000313" key="4">
    <source>
        <dbReference type="Proteomes" id="UP000620670"/>
    </source>
</evidence>
<dbReference type="Proteomes" id="UP000620670">
    <property type="component" value="Unassembled WGS sequence"/>
</dbReference>